<protein>
    <submittedName>
        <fullName evidence="4">CBS domain protein</fullName>
    </submittedName>
</protein>
<proteinExistence type="predicted"/>
<gene>
    <name evidence="4" type="ORF">CA12_00500</name>
</gene>
<feature type="domain" description="CBS" evidence="3">
    <location>
        <begin position="28"/>
        <end position="84"/>
    </location>
</feature>
<dbReference type="SUPFAM" id="SSF54631">
    <property type="entry name" value="CBS-domain pair"/>
    <property type="match status" value="1"/>
</dbReference>
<name>A0A517P3N3_9PLAN</name>
<dbReference type="OrthoDB" id="9783590at2"/>
<reference evidence="4 5" key="1">
    <citation type="submission" date="2019-02" db="EMBL/GenBank/DDBJ databases">
        <title>Deep-cultivation of Planctomycetes and their phenomic and genomic characterization uncovers novel biology.</title>
        <authorList>
            <person name="Wiegand S."/>
            <person name="Jogler M."/>
            <person name="Boedeker C."/>
            <person name="Pinto D."/>
            <person name="Vollmers J."/>
            <person name="Rivas-Marin E."/>
            <person name="Kohn T."/>
            <person name="Peeters S.H."/>
            <person name="Heuer A."/>
            <person name="Rast P."/>
            <person name="Oberbeckmann S."/>
            <person name="Bunk B."/>
            <person name="Jeske O."/>
            <person name="Meyerdierks A."/>
            <person name="Storesund J.E."/>
            <person name="Kallscheuer N."/>
            <person name="Luecker S."/>
            <person name="Lage O.M."/>
            <person name="Pohl T."/>
            <person name="Merkel B.J."/>
            <person name="Hornburger P."/>
            <person name="Mueller R.-W."/>
            <person name="Bruemmer F."/>
            <person name="Labrenz M."/>
            <person name="Spormann A.M."/>
            <person name="Op den Camp H."/>
            <person name="Overmann J."/>
            <person name="Amann R."/>
            <person name="Jetten M.S.M."/>
            <person name="Mascher T."/>
            <person name="Medema M.H."/>
            <person name="Devos D.P."/>
            <person name="Kaster A.-K."/>
            <person name="Ovreas L."/>
            <person name="Rohde M."/>
            <person name="Galperin M.Y."/>
            <person name="Jogler C."/>
        </authorList>
    </citation>
    <scope>NUCLEOTIDE SEQUENCE [LARGE SCALE GENOMIC DNA]</scope>
    <source>
        <strain evidence="4 5">CA12</strain>
    </source>
</reference>
<evidence type="ECO:0000313" key="5">
    <source>
        <dbReference type="Proteomes" id="UP000318741"/>
    </source>
</evidence>
<evidence type="ECO:0000259" key="3">
    <source>
        <dbReference type="PROSITE" id="PS51371"/>
    </source>
</evidence>
<keyword evidence="1" id="KW-0129">CBS domain</keyword>
<dbReference type="RefSeq" id="WP_145356598.1">
    <property type="nucleotide sequence ID" value="NZ_CP036265.1"/>
</dbReference>
<dbReference type="PROSITE" id="PS51371">
    <property type="entry name" value="CBS"/>
    <property type="match status" value="1"/>
</dbReference>
<dbReference type="InterPro" id="IPR000644">
    <property type="entry name" value="CBS_dom"/>
</dbReference>
<feature type="region of interest" description="Disordered" evidence="2">
    <location>
        <begin position="151"/>
        <end position="193"/>
    </location>
</feature>
<dbReference type="InterPro" id="IPR046342">
    <property type="entry name" value="CBS_dom_sf"/>
</dbReference>
<accession>A0A517P3N3</accession>
<evidence type="ECO:0000313" key="4">
    <source>
        <dbReference type="EMBL" id="QDT13982.1"/>
    </source>
</evidence>
<dbReference type="Pfam" id="PF00571">
    <property type="entry name" value="CBS"/>
    <property type="match status" value="2"/>
</dbReference>
<dbReference type="Proteomes" id="UP000318741">
    <property type="component" value="Chromosome"/>
</dbReference>
<dbReference type="AlphaFoldDB" id="A0A517P3N3"/>
<dbReference type="EMBL" id="CP036265">
    <property type="protein sequence ID" value="QDT13982.1"/>
    <property type="molecule type" value="Genomic_DNA"/>
</dbReference>
<evidence type="ECO:0000256" key="1">
    <source>
        <dbReference type="PROSITE-ProRule" id="PRU00703"/>
    </source>
</evidence>
<dbReference type="Gene3D" id="3.10.580.10">
    <property type="entry name" value="CBS-domain"/>
    <property type="match status" value="1"/>
</dbReference>
<organism evidence="4 5">
    <name type="scientific">Alienimonas californiensis</name>
    <dbReference type="NCBI Taxonomy" id="2527989"/>
    <lineage>
        <taxon>Bacteria</taxon>
        <taxon>Pseudomonadati</taxon>
        <taxon>Planctomycetota</taxon>
        <taxon>Planctomycetia</taxon>
        <taxon>Planctomycetales</taxon>
        <taxon>Planctomycetaceae</taxon>
        <taxon>Alienimonas</taxon>
    </lineage>
</organism>
<dbReference type="KEGG" id="acaf:CA12_00500"/>
<sequence>MSDRTPDAVPPFGTPLSGAPWISVREVMSPPGPTLSAGTSLSLAVHAVLRENVDRIWLTTPDGRLAGQATNEALLRAELRGVPGERPLSALSEPVAPLDESSDAAAAVVRLGRGGETRLPVTRAGVLIGELTRNDVLALVHGVRRIASAAGVQPTPRPQTAAAPAAAPVEPVGPPAPRFLTRRAGVRADQARR</sequence>
<evidence type="ECO:0000256" key="2">
    <source>
        <dbReference type="SAM" id="MobiDB-lite"/>
    </source>
</evidence>
<keyword evidence="5" id="KW-1185">Reference proteome</keyword>
<feature type="compositionally biased region" description="Low complexity" evidence="2">
    <location>
        <begin position="158"/>
        <end position="170"/>
    </location>
</feature>